<sequence length="384" mass="43791">MGWEYTEFRREKLYERVWTEPLTTIAKHYGISDVGLKKICAKLGIPLPGRGHWAKLAAGHTLQRTPLPPTTGATTYRRSRYTPSRDEAFDTRLQDSLQKDLPPSVPKLPIRTSIDDCLPLVKKIATKLNGKRRDMRGWQMCEGPGLMSVTASPENCLRATLLLNLLLESLLGSGYSISSGTNATEPASVTIVDCRLSFKVRERSRREAIVLTRQQREENERLGFQWNSQRYEYHTTGSFDISATPSNSGYEWAKISNSPSAAVETKIAAFIVRLRELAIQRRVQSEINEERRIVAEAKAAEERRQAEIRRVELERLKLVEEWSGKYERANRLRNLADVFEAKKLTSSDRVVDAGWIRRAADWLDPTVSFHWDDVDEPSESDQNS</sequence>
<evidence type="ECO:0000313" key="2">
    <source>
        <dbReference type="Proteomes" id="UP000533533"/>
    </source>
</evidence>
<protein>
    <submittedName>
        <fullName evidence="1">Uncharacterized protein</fullName>
    </submittedName>
</protein>
<comment type="caution">
    <text evidence="1">The sequence shown here is derived from an EMBL/GenBank/DDBJ whole genome shotgun (WGS) entry which is preliminary data.</text>
</comment>
<organism evidence="1 2">
    <name type="scientific">Paraburkholderia silvatlantica</name>
    <dbReference type="NCBI Taxonomy" id="321895"/>
    <lineage>
        <taxon>Bacteria</taxon>
        <taxon>Pseudomonadati</taxon>
        <taxon>Pseudomonadota</taxon>
        <taxon>Betaproteobacteria</taxon>
        <taxon>Burkholderiales</taxon>
        <taxon>Burkholderiaceae</taxon>
        <taxon>Paraburkholderia</taxon>
    </lineage>
</organism>
<dbReference type="RefSeq" id="WP_110386207.1">
    <property type="nucleotide sequence ID" value="NZ_JACHVZ010000018.1"/>
</dbReference>
<name>A0ABR6FWX2_9BURK</name>
<dbReference type="Proteomes" id="UP000533533">
    <property type="component" value="Unassembled WGS sequence"/>
</dbReference>
<accession>A0ABR6FWX2</accession>
<keyword evidence="2" id="KW-1185">Reference proteome</keyword>
<dbReference type="EMBL" id="JACHVZ010000018">
    <property type="protein sequence ID" value="MBB2931275.1"/>
    <property type="molecule type" value="Genomic_DNA"/>
</dbReference>
<evidence type="ECO:0000313" key="1">
    <source>
        <dbReference type="EMBL" id="MBB2931275.1"/>
    </source>
</evidence>
<reference evidence="1 2" key="1">
    <citation type="submission" date="2020-08" db="EMBL/GenBank/DDBJ databases">
        <title>Genomic Encyclopedia of Type Strains, Phase IV (KMG-V): Genome sequencing to study the core and pangenomes of soil and plant-associated prokaryotes.</title>
        <authorList>
            <person name="Whitman W."/>
        </authorList>
    </citation>
    <scope>NUCLEOTIDE SEQUENCE [LARGE SCALE GENOMIC DNA]</scope>
    <source>
        <strain evidence="1 2">SRMrh-85</strain>
    </source>
</reference>
<proteinExistence type="predicted"/>
<gene>
    <name evidence="1" type="ORF">FHX59_005745</name>
</gene>